<feature type="transmembrane region" description="Helical" evidence="6">
    <location>
        <begin position="110"/>
        <end position="129"/>
    </location>
</feature>
<dbReference type="PANTHER" id="PTHR30213:SF0">
    <property type="entry name" value="UPF0761 MEMBRANE PROTEIN YIHY"/>
    <property type="match status" value="1"/>
</dbReference>
<feature type="transmembrane region" description="Helical" evidence="6">
    <location>
        <begin position="183"/>
        <end position="201"/>
    </location>
</feature>
<reference evidence="7 8" key="1">
    <citation type="submission" date="2017-11" db="EMBL/GenBank/DDBJ databases">
        <title>Genomic Encyclopedia of Archaeal and Bacterial Type Strains, Phase II (KMG-II): From Individual Species to Whole Genera.</title>
        <authorList>
            <person name="Goeker M."/>
        </authorList>
    </citation>
    <scope>NUCLEOTIDE SEQUENCE [LARGE SCALE GENOMIC DNA]</scope>
    <source>
        <strain evidence="7 8">DSM 27763</strain>
    </source>
</reference>
<feature type="transmembrane region" description="Helical" evidence="6">
    <location>
        <begin position="213"/>
        <end position="236"/>
    </location>
</feature>
<protein>
    <submittedName>
        <fullName evidence="7">Membrane protein</fullName>
    </submittedName>
</protein>
<keyword evidence="3 6" id="KW-0812">Transmembrane</keyword>
<name>A0A0B2BSX3_9ACTN</name>
<evidence type="ECO:0000313" key="8">
    <source>
        <dbReference type="Proteomes" id="UP000230842"/>
    </source>
</evidence>
<evidence type="ECO:0000256" key="4">
    <source>
        <dbReference type="ARBA" id="ARBA00022989"/>
    </source>
</evidence>
<keyword evidence="5 6" id="KW-0472">Membrane</keyword>
<comment type="caution">
    <text evidence="7">The sequence shown here is derived from an EMBL/GenBank/DDBJ whole genome shotgun (WGS) entry which is preliminary data.</text>
</comment>
<organism evidence="7 8">
    <name type="scientific">Mumia flava</name>
    <dbReference type="NCBI Taxonomy" id="1348852"/>
    <lineage>
        <taxon>Bacteria</taxon>
        <taxon>Bacillati</taxon>
        <taxon>Actinomycetota</taxon>
        <taxon>Actinomycetes</taxon>
        <taxon>Propionibacteriales</taxon>
        <taxon>Nocardioidaceae</taxon>
        <taxon>Mumia</taxon>
    </lineage>
</organism>
<dbReference type="InterPro" id="IPR017039">
    <property type="entry name" value="Virul_fac_BrkB"/>
</dbReference>
<dbReference type="Pfam" id="PF03631">
    <property type="entry name" value="Virul_fac_BrkB"/>
    <property type="match status" value="1"/>
</dbReference>
<evidence type="ECO:0000256" key="1">
    <source>
        <dbReference type="ARBA" id="ARBA00004651"/>
    </source>
</evidence>
<dbReference type="EMBL" id="PGEZ01000002">
    <property type="protein sequence ID" value="PJJ53784.1"/>
    <property type="molecule type" value="Genomic_DNA"/>
</dbReference>
<dbReference type="AlphaFoldDB" id="A0A0B2BSX3"/>
<dbReference type="OrthoDB" id="3850998at2"/>
<keyword evidence="4 6" id="KW-1133">Transmembrane helix</keyword>
<dbReference type="Proteomes" id="UP000230842">
    <property type="component" value="Unassembled WGS sequence"/>
</dbReference>
<feature type="transmembrane region" description="Helical" evidence="6">
    <location>
        <begin position="248"/>
        <end position="274"/>
    </location>
</feature>
<keyword evidence="8" id="KW-1185">Reference proteome</keyword>
<evidence type="ECO:0000256" key="3">
    <source>
        <dbReference type="ARBA" id="ARBA00022692"/>
    </source>
</evidence>
<evidence type="ECO:0000256" key="6">
    <source>
        <dbReference type="SAM" id="Phobius"/>
    </source>
</evidence>
<evidence type="ECO:0000256" key="2">
    <source>
        <dbReference type="ARBA" id="ARBA00022475"/>
    </source>
</evidence>
<comment type="subcellular location">
    <subcellularLocation>
        <location evidence="1">Cell membrane</location>
        <topology evidence="1">Multi-pass membrane protein</topology>
    </subcellularLocation>
</comment>
<accession>A0A0B2BSX3</accession>
<gene>
    <name evidence="7" type="ORF">CLV56_3280</name>
</gene>
<evidence type="ECO:0000313" key="7">
    <source>
        <dbReference type="EMBL" id="PJJ53784.1"/>
    </source>
</evidence>
<sequence>MTSRLRAAYERGRTTYEQGREFGMRVREGVEATFIGACMRRMYGIDGRNRAVTLAGQAFVGFIPLMIVVASFWPLRGDDEDVGDNIIDGLDLTGSTADAVEMLFGSPPSASGGITLIGYIILIMSLSSFSRSMQRLFEAIWELGPRGLRGTFESLGATLLLLACFVLVGYAGVLVGKLPLSRLLTLPVTVLVLTPVWVLLIRMMTSRRIEARHLLLSGVLFAVAQVLVGWATQIYFPHLIAVDAQRYGVIGVAFAFVSWLVVIAYLFVGCAVLGREATDWVTRRWPDLPWERTRTHVIR</sequence>
<evidence type="ECO:0000256" key="5">
    <source>
        <dbReference type="ARBA" id="ARBA00023136"/>
    </source>
</evidence>
<keyword evidence="2" id="KW-1003">Cell membrane</keyword>
<dbReference type="PANTHER" id="PTHR30213">
    <property type="entry name" value="INNER MEMBRANE PROTEIN YHJD"/>
    <property type="match status" value="1"/>
</dbReference>
<dbReference type="RefSeq" id="WP_039342297.1">
    <property type="nucleotide sequence ID" value="NZ_PGEZ01000002.1"/>
</dbReference>
<feature type="transmembrane region" description="Helical" evidence="6">
    <location>
        <begin position="150"/>
        <end position="171"/>
    </location>
</feature>
<dbReference type="GO" id="GO:0005886">
    <property type="term" value="C:plasma membrane"/>
    <property type="evidence" value="ECO:0007669"/>
    <property type="project" value="UniProtKB-SubCell"/>
</dbReference>
<proteinExistence type="predicted"/>
<feature type="transmembrane region" description="Helical" evidence="6">
    <location>
        <begin position="51"/>
        <end position="73"/>
    </location>
</feature>